<accession>A0A8J5YZA3</accession>
<name>A0A8J5YZA3_9ROSI</name>
<comment type="caution">
    <text evidence="1">The sequence shown here is derived from an EMBL/GenBank/DDBJ whole genome shotgun (WGS) entry which is preliminary data.</text>
</comment>
<reference evidence="1 2" key="1">
    <citation type="journal article" date="2021" name="bioRxiv">
        <title>The Gossypium anomalum genome as a resource for cotton improvement and evolutionary analysis of hybrid incompatibility.</title>
        <authorList>
            <person name="Grover C.E."/>
            <person name="Yuan D."/>
            <person name="Arick M.A."/>
            <person name="Miller E.R."/>
            <person name="Hu G."/>
            <person name="Peterson D.G."/>
            <person name="Wendel J.F."/>
            <person name="Udall J.A."/>
        </authorList>
    </citation>
    <scope>NUCLEOTIDE SEQUENCE [LARGE SCALE GENOMIC DNA]</scope>
    <source>
        <strain evidence="1">JFW-Udall</strain>
        <tissue evidence="1">Leaf</tissue>
    </source>
</reference>
<dbReference type="AlphaFoldDB" id="A0A8J5YZA3"/>
<gene>
    <name evidence="1" type="ORF">CXB51_007934</name>
</gene>
<dbReference type="EMBL" id="JAHUZN010000004">
    <property type="protein sequence ID" value="KAG8496679.1"/>
    <property type="molecule type" value="Genomic_DNA"/>
</dbReference>
<sequence>MWTTTLINVGNPETAIPFNFKCLKKLLCYNTCICSITSY</sequence>
<proteinExistence type="predicted"/>
<keyword evidence="2" id="KW-1185">Reference proteome</keyword>
<organism evidence="1 2">
    <name type="scientific">Gossypium anomalum</name>
    <dbReference type="NCBI Taxonomy" id="47600"/>
    <lineage>
        <taxon>Eukaryota</taxon>
        <taxon>Viridiplantae</taxon>
        <taxon>Streptophyta</taxon>
        <taxon>Embryophyta</taxon>
        <taxon>Tracheophyta</taxon>
        <taxon>Spermatophyta</taxon>
        <taxon>Magnoliopsida</taxon>
        <taxon>eudicotyledons</taxon>
        <taxon>Gunneridae</taxon>
        <taxon>Pentapetalae</taxon>
        <taxon>rosids</taxon>
        <taxon>malvids</taxon>
        <taxon>Malvales</taxon>
        <taxon>Malvaceae</taxon>
        <taxon>Malvoideae</taxon>
        <taxon>Gossypium</taxon>
    </lineage>
</organism>
<protein>
    <submittedName>
        <fullName evidence="1">Uncharacterized protein</fullName>
    </submittedName>
</protein>
<dbReference type="Proteomes" id="UP000701853">
    <property type="component" value="Chromosome 4"/>
</dbReference>
<evidence type="ECO:0000313" key="1">
    <source>
        <dbReference type="EMBL" id="KAG8496679.1"/>
    </source>
</evidence>
<evidence type="ECO:0000313" key="2">
    <source>
        <dbReference type="Proteomes" id="UP000701853"/>
    </source>
</evidence>